<dbReference type="NCBIfam" id="TIGR02532">
    <property type="entry name" value="IV_pilin_GFxxxE"/>
    <property type="match status" value="1"/>
</dbReference>
<proteinExistence type="predicted"/>
<dbReference type="SUPFAM" id="SSF54523">
    <property type="entry name" value="Pili subunits"/>
    <property type="match status" value="1"/>
</dbReference>
<dbReference type="InterPro" id="IPR011453">
    <property type="entry name" value="DUF1559"/>
</dbReference>
<dbReference type="Pfam" id="PF07963">
    <property type="entry name" value="N_methyl"/>
    <property type="match status" value="1"/>
</dbReference>
<organism evidence="3 4">
    <name type="scientific">Limnoglobus roseus</name>
    <dbReference type="NCBI Taxonomy" id="2598579"/>
    <lineage>
        <taxon>Bacteria</taxon>
        <taxon>Pseudomonadati</taxon>
        <taxon>Planctomycetota</taxon>
        <taxon>Planctomycetia</taxon>
        <taxon>Gemmatales</taxon>
        <taxon>Gemmataceae</taxon>
        <taxon>Limnoglobus</taxon>
    </lineage>
</organism>
<dbReference type="InterPro" id="IPR012902">
    <property type="entry name" value="N_methyl_site"/>
</dbReference>
<name>A0A5C1AJI9_9BACT</name>
<feature type="domain" description="DUF1559" evidence="2">
    <location>
        <begin position="37"/>
        <end position="285"/>
    </location>
</feature>
<keyword evidence="4" id="KW-1185">Reference proteome</keyword>
<keyword evidence="1" id="KW-1133">Transmembrane helix</keyword>
<gene>
    <name evidence="3" type="ORF">PX52LOC_04287</name>
</gene>
<evidence type="ECO:0000256" key="1">
    <source>
        <dbReference type="SAM" id="Phobius"/>
    </source>
</evidence>
<dbReference type="OrthoDB" id="242727at2"/>
<sequence>MGSTSPVMGRRAFTLIELLVVIAIISVLIGLLLPAVQKVREAASRAKCTNNLKQLALAMHGYYDVQNYYPNYYPAGLPTTDARRYTSNWTYQILPFIEQDNLYQQSFQTQADFVAAFRAHEVSTFVCPSAPNGGISATNNVSLTHYLAVAGRRWYDANTAGINGDTGIIGTWPATRKLRLAMITDGTSSSLFFGERPPTGDAGNWGWLFYSTPDYDTIIWASALTPVLDSVAYKTDAAGKACPFPAYFQPGKQSNRCDTNHLWSLHTGGGNFAFADGSVRFLNYSAGTTTVVAMSTRGMGEVVIE</sequence>
<dbReference type="AlphaFoldDB" id="A0A5C1AJI9"/>
<evidence type="ECO:0000313" key="4">
    <source>
        <dbReference type="Proteomes" id="UP000324974"/>
    </source>
</evidence>
<dbReference type="PANTHER" id="PTHR30093:SF2">
    <property type="entry name" value="TYPE II SECRETION SYSTEM PROTEIN H"/>
    <property type="match status" value="1"/>
</dbReference>
<evidence type="ECO:0000313" key="3">
    <source>
        <dbReference type="EMBL" id="QEL17304.1"/>
    </source>
</evidence>
<accession>A0A5C1AJI9</accession>
<evidence type="ECO:0000259" key="2">
    <source>
        <dbReference type="Pfam" id="PF07596"/>
    </source>
</evidence>
<dbReference type="RefSeq" id="WP_149115574.1">
    <property type="nucleotide sequence ID" value="NZ_CP042425.1"/>
</dbReference>
<dbReference type="PANTHER" id="PTHR30093">
    <property type="entry name" value="GENERAL SECRETION PATHWAY PROTEIN G"/>
    <property type="match status" value="1"/>
</dbReference>
<keyword evidence="1" id="KW-0472">Membrane</keyword>
<feature type="transmembrane region" description="Helical" evidence="1">
    <location>
        <begin position="12"/>
        <end position="36"/>
    </location>
</feature>
<dbReference type="Proteomes" id="UP000324974">
    <property type="component" value="Chromosome"/>
</dbReference>
<protein>
    <recommendedName>
        <fullName evidence="2">DUF1559 domain-containing protein</fullName>
    </recommendedName>
</protein>
<keyword evidence="1" id="KW-0812">Transmembrane</keyword>
<dbReference type="Gene3D" id="3.30.700.10">
    <property type="entry name" value="Glycoprotein, Type 4 Pilin"/>
    <property type="match status" value="1"/>
</dbReference>
<dbReference type="KEGG" id="lrs:PX52LOC_04287"/>
<dbReference type="InterPro" id="IPR027558">
    <property type="entry name" value="Pre_pil_HX9DG_C"/>
</dbReference>
<dbReference type="Pfam" id="PF07596">
    <property type="entry name" value="SBP_bac_10"/>
    <property type="match status" value="1"/>
</dbReference>
<dbReference type="EMBL" id="CP042425">
    <property type="protein sequence ID" value="QEL17304.1"/>
    <property type="molecule type" value="Genomic_DNA"/>
</dbReference>
<dbReference type="InterPro" id="IPR045584">
    <property type="entry name" value="Pilin-like"/>
</dbReference>
<reference evidence="4" key="1">
    <citation type="submission" date="2019-08" db="EMBL/GenBank/DDBJ databases">
        <title>Limnoglobus roseus gen. nov., sp. nov., a novel freshwater planctomycete with a giant genome from the family Gemmataceae.</title>
        <authorList>
            <person name="Kulichevskaya I.S."/>
            <person name="Naumoff D.G."/>
            <person name="Miroshnikov K."/>
            <person name="Ivanova A."/>
            <person name="Philippov D.A."/>
            <person name="Hakobyan A."/>
            <person name="Rijpstra I.C."/>
            <person name="Sinninghe Damste J.S."/>
            <person name="Liesack W."/>
            <person name="Dedysh S.N."/>
        </authorList>
    </citation>
    <scope>NUCLEOTIDE SEQUENCE [LARGE SCALE GENOMIC DNA]</scope>
    <source>
        <strain evidence="4">PX52</strain>
    </source>
</reference>
<dbReference type="NCBIfam" id="TIGR04294">
    <property type="entry name" value="pre_pil_HX9DG"/>
    <property type="match status" value="1"/>
</dbReference>